<reference evidence="1 2" key="1">
    <citation type="submission" date="2008-07" db="EMBL/GenBank/DDBJ databases">
        <authorList>
            <person name="Tandeau de Marsac N."/>
            <person name="Ferriera S."/>
            <person name="Johnson J."/>
            <person name="Kravitz S."/>
            <person name="Beeson K."/>
            <person name="Sutton G."/>
            <person name="Rogers Y.-H."/>
            <person name="Friedman R."/>
            <person name="Frazier M."/>
            <person name="Venter J.C."/>
        </authorList>
    </citation>
    <scope>NUCLEOTIDE SEQUENCE [LARGE SCALE GENOMIC DNA]</scope>
    <source>
        <strain evidence="1 2">PCC 7420</strain>
    </source>
</reference>
<evidence type="ECO:0000313" key="1">
    <source>
        <dbReference type="EMBL" id="EDX71807.1"/>
    </source>
</evidence>
<proteinExistence type="predicted"/>
<keyword evidence="2" id="KW-1185">Reference proteome</keyword>
<dbReference type="EMBL" id="DS989869">
    <property type="protein sequence ID" value="EDX71807.1"/>
    <property type="molecule type" value="Genomic_DNA"/>
</dbReference>
<organism evidence="1 2">
    <name type="scientific">Coleofasciculus chthonoplastes PCC 7420</name>
    <dbReference type="NCBI Taxonomy" id="118168"/>
    <lineage>
        <taxon>Bacteria</taxon>
        <taxon>Bacillati</taxon>
        <taxon>Cyanobacteriota</taxon>
        <taxon>Cyanophyceae</taxon>
        <taxon>Coleofasciculales</taxon>
        <taxon>Coleofasciculaceae</taxon>
        <taxon>Coleofasciculus</taxon>
    </lineage>
</organism>
<dbReference type="Proteomes" id="UP000003835">
    <property type="component" value="Unassembled WGS sequence"/>
</dbReference>
<dbReference type="AlphaFoldDB" id="B4W1Y7"/>
<evidence type="ECO:0000313" key="2">
    <source>
        <dbReference type="Proteomes" id="UP000003835"/>
    </source>
</evidence>
<protein>
    <submittedName>
        <fullName evidence="1">Uncharacterized protein</fullName>
    </submittedName>
</protein>
<dbReference type="HOGENOM" id="CLU_3166777_0_0_3"/>
<accession>B4W1Y7</accession>
<sequence length="47" mass="5552">MVRRLCQTPVFVTKLNTIPDLLPIVSPLCRKKRLLGRIEKYKREIQS</sequence>
<dbReference type="STRING" id="118168.MC7420_6893"/>
<name>B4W1Y7_9CYAN</name>
<gene>
    <name evidence="1" type="ORF">MC7420_6893</name>
</gene>